<protein>
    <submittedName>
        <fullName evidence="1">Uncharacterized protein</fullName>
    </submittedName>
</protein>
<keyword evidence="2" id="KW-1185">Reference proteome</keyword>
<evidence type="ECO:0000313" key="1">
    <source>
        <dbReference type="EMBL" id="ERN08253.1"/>
    </source>
</evidence>
<organism evidence="1 2">
    <name type="scientific">Amborella trichopoda</name>
    <dbReference type="NCBI Taxonomy" id="13333"/>
    <lineage>
        <taxon>Eukaryota</taxon>
        <taxon>Viridiplantae</taxon>
        <taxon>Streptophyta</taxon>
        <taxon>Embryophyta</taxon>
        <taxon>Tracheophyta</taxon>
        <taxon>Spermatophyta</taxon>
        <taxon>Magnoliopsida</taxon>
        <taxon>Amborellales</taxon>
        <taxon>Amborellaceae</taxon>
        <taxon>Amborella</taxon>
    </lineage>
</organism>
<sequence length="188" mass="20220">MPWGECPFRIGRDERAASGVADEDPIIVQEKELGISEESEPPKAVVGDEGSELLEKRSSFPLRNLKWLLRMWGMGDEVSCIAQGEVADSSEQLDLIALIIVDEGVGDEGPRIALGEETGPDERLEKPEVDAPNEVIETLIPELSEVEARSGLKESENLGFEVASLEAAIAMTIVPSTSASAAEATSSW</sequence>
<accession>W1PJS2</accession>
<evidence type="ECO:0000313" key="2">
    <source>
        <dbReference type="Proteomes" id="UP000017836"/>
    </source>
</evidence>
<dbReference type="Proteomes" id="UP000017836">
    <property type="component" value="Unassembled WGS sequence"/>
</dbReference>
<dbReference type="HOGENOM" id="CLU_1442881_0_0_1"/>
<dbReference type="AlphaFoldDB" id="W1PJS2"/>
<gene>
    <name evidence="1" type="ORF">AMTR_s00018p00249540</name>
</gene>
<proteinExistence type="predicted"/>
<dbReference type="EMBL" id="KI393569">
    <property type="protein sequence ID" value="ERN08253.1"/>
    <property type="molecule type" value="Genomic_DNA"/>
</dbReference>
<reference evidence="2" key="1">
    <citation type="journal article" date="2013" name="Science">
        <title>The Amborella genome and the evolution of flowering plants.</title>
        <authorList>
            <consortium name="Amborella Genome Project"/>
        </authorList>
    </citation>
    <scope>NUCLEOTIDE SEQUENCE [LARGE SCALE GENOMIC DNA]</scope>
</reference>
<dbReference type="Gramene" id="ERN08253">
    <property type="protein sequence ID" value="ERN08253"/>
    <property type="gene ID" value="AMTR_s00018p00249540"/>
</dbReference>
<name>W1PJS2_AMBTC</name>